<evidence type="ECO:0000256" key="3">
    <source>
        <dbReference type="ARBA" id="ARBA00022857"/>
    </source>
</evidence>
<dbReference type="PANTHER" id="PTHR21089:SF1">
    <property type="entry name" value="BIFUNCTIONAL 3-DEHYDROQUINATE DEHYDRATASE_SHIKIMATE DEHYDROGENASE, CHLOROPLASTIC"/>
    <property type="match status" value="1"/>
</dbReference>
<feature type="binding site" evidence="6">
    <location>
        <position position="213"/>
    </location>
    <ligand>
        <name>NADP(+)</name>
        <dbReference type="ChEBI" id="CHEBI:58349"/>
    </ligand>
</feature>
<feature type="domain" description="Shikimate dehydrogenase substrate binding N-terminal" evidence="8">
    <location>
        <begin position="6"/>
        <end position="89"/>
    </location>
</feature>
<dbReference type="Gene3D" id="3.40.50.720">
    <property type="entry name" value="NAD(P)-binding Rossmann-like Domain"/>
    <property type="match status" value="1"/>
</dbReference>
<keyword evidence="3 6" id="KW-0521">NADP</keyword>
<comment type="subunit">
    <text evidence="6">Homodimer.</text>
</comment>
<comment type="similarity">
    <text evidence="6">Belongs to the shikimate dehydrogenase family.</text>
</comment>
<evidence type="ECO:0000256" key="2">
    <source>
        <dbReference type="ARBA" id="ARBA00022605"/>
    </source>
</evidence>
<keyword evidence="5 6" id="KW-0057">Aromatic amino acid biosynthesis</keyword>
<gene>
    <name evidence="6" type="primary">aroE</name>
    <name evidence="10" type="ORF">EGH25_09235</name>
</gene>
<dbReference type="InterPro" id="IPR011342">
    <property type="entry name" value="Shikimate_DH"/>
</dbReference>
<feature type="binding site" evidence="6">
    <location>
        <begin position="14"/>
        <end position="16"/>
    </location>
    <ligand>
        <name>shikimate</name>
        <dbReference type="ChEBI" id="CHEBI:36208"/>
    </ligand>
</feature>
<dbReference type="InterPro" id="IPR046346">
    <property type="entry name" value="Aminoacid_DH-like_N_sf"/>
</dbReference>
<dbReference type="PANTHER" id="PTHR21089">
    <property type="entry name" value="SHIKIMATE DEHYDROGENASE"/>
    <property type="match status" value="1"/>
</dbReference>
<dbReference type="GO" id="GO:0004764">
    <property type="term" value="F:shikimate 3-dehydrogenase (NADP+) activity"/>
    <property type="evidence" value="ECO:0007669"/>
    <property type="project" value="UniProtKB-UniRule"/>
</dbReference>
<dbReference type="GO" id="GO:0050661">
    <property type="term" value="F:NADP binding"/>
    <property type="evidence" value="ECO:0007669"/>
    <property type="project" value="InterPro"/>
</dbReference>
<keyword evidence="4 6" id="KW-0560">Oxidoreductase</keyword>
<comment type="catalytic activity">
    <reaction evidence="6">
        <text>shikimate + NADP(+) = 3-dehydroshikimate + NADPH + H(+)</text>
        <dbReference type="Rhea" id="RHEA:17737"/>
        <dbReference type="ChEBI" id="CHEBI:15378"/>
        <dbReference type="ChEBI" id="CHEBI:16630"/>
        <dbReference type="ChEBI" id="CHEBI:36208"/>
        <dbReference type="ChEBI" id="CHEBI:57783"/>
        <dbReference type="ChEBI" id="CHEBI:58349"/>
        <dbReference type="EC" id="1.1.1.25"/>
    </reaction>
</comment>
<evidence type="ECO:0000313" key="10">
    <source>
        <dbReference type="EMBL" id="MCX2819531.1"/>
    </source>
</evidence>
<dbReference type="GO" id="GO:0019632">
    <property type="term" value="P:shikimate metabolic process"/>
    <property type="evidence" value="ECO:0007669"/>
    <property type="project" value="InterPro"/>
</dbReference>
<name>A0A9Q4GJT3_9EURY</name>
<sequence length="269" mass="28381">MKLYGIIGDPVEHSVSPPMHATAYEATGIDATYSRYRVGEDDVRAAVRGADALNIDGLNVTVPHKETVSALDGVALDETAERIGAVNTVDFGDEVRGYNTDASGALRAIERETDVAGKDVVVVGAGGAGRAVSFALAEEGAAVRIANRTFGRAETVADELCGFGEATPHSLDELGDVVPDADIVVNATTVGMEEDVSPVPADALRSHHVVFDVVYTPLETRLLHDADDAGATTVDGAWMLVYQGAEAFEIWTGRDAPVEDMNDALREEI</sequence>
<dbReference type="InterPro" id="IPR006151">
    <property type="entry name" value="Shikm_DH/Glu-tRNA_Rdtase"/>
</dbReference>
<evidence type="ECO:0000313" key="11">
    <source>
        <dbReference type="Proteomes" id="UP001149411"/>
    </source>
</evidence>
<dbReference type="GO" id="GO:0009073">
    <property type="term" value="P:aromatic amino acid family biosynthetic process"/>
    <property type="evidence" value="ECO:0007669"/>
    <property type="project" value="UniProtKB-KW"/>
</dbReference>
<dbReference type="NCBIfam" id="NF001319">
    <property type="entry name" value="PRK00258.3-3"/>
    <property type="match status" value="1"/>
</dbReference>
<dbReference type="CDD" id="cd01065">
    <property type="entry name" value="NAD_bind_Shikimate_DH"/>
    <property type="match status" value="1"/>
</dbReference>
<feature type="binding site" evidence="6">
    <location>
        <position position="61"/>
    </location>
    <ligand>
        <name>shikimate</name>
        <dbReference type="ChEBI" id="CHEBI:36208"/>
    </ligand>
</feature>
<evidence type="ECO:0000256" key="1">
    <source>
        <dbReference type="ARBA" id="ARBA00012962"/>
    </source>
</evidence>
<evidence type="ECO:0000256" key="6">
    <source>
        <dbReference type="HAMAP-Rule" id="MF_00222"/>
    </source>
</evidence>
<feature type="binding site" evidence="6">
    <location>
        <begin position="147"/>
        <end position="152"/>
    </location>
    <ligand>
        <name>NADP(+)</name>
        <dbReference type="ChEBI" id="CHEBI:58349"/>
    </ligand>
</feature>
<dbReference type="Gene3D" id="3.40.50.10860">
    <property type="entry name" value="Leucine Dehydrogenase, chain A, domain 1"/>
    <property type="match status" value="1"/>
</dbReference>
<protein>
    <recommendedName>
        <fullName evidence="1 6">Shikimate dehydrogenase (NADP(+))</fullName>
        <shortName evidence="6">SDH</shortName>
        <ecNumber evidence="1 6">1.1.1.25</ecNumber>
    </recommendedName>
</protein>
<comment type="function">
    <text evidence="6">Involved in the biosynthesis of the chorismate, which leads to the biosynthesis of aromatic amino acids. Catalyzes the reversible NADPH linked reduction of 3-dehydroshikimate (DHSA) to yield shikimate (SA).</text>
</comment>
<dbReference type="RefSeq" id="WP_266087866.1">
    <property type="nucleotide sequence ID" value="NZ_RKLV01000009.1"/>
</dbReference>
<dbReference type="Proteomes" id="UP001149411">
    <property type="component" value="Unassembled WGS sequence"/>
</dbReference>
<feature type="binding site" evidence="6">
    <location>
        <position position="101"/>
    </location>
    <ligand>
        <name>shikimate</name>
        <dbReference type="ChEBI" id="CHEBI:36208"/>
    </ligand>
</feature>
<dbReference type="EMBL" id="RKLV01000009">
    <property type="protein sequence ID" value="MCX2819531.1"/>
    <property type="molecule type" value="Genomic_DNA"/>
</dbReference>
<dbReference type="NCBIfam" id="TIGR00507">
    <property type="entry name" value="aroE"/>
    <property type="match status" value="1"/>
</dbReference>
<feature type="binding site" evidence="6">
    <location>
        <position position="243"/>
    </location>
    <ligand>
        <name>shikimate</name>
        <dbReference type="ChEBI" id="CHEBI:36208"/>
    </ligand>
</feature>
<comment type="pathway">
    <text evidence="6">Metabolic intermediate biosynthesis; chorismate biosynthesis; chorismate from D-erythrose 4-phosphate and phosphoenolpyruvate: step 4/7.</text>
</comment>
<feature type="domain" description="SDH C-terminal" evidence="9">
    <location>
        <begin position="236"/>
        <end position="266"/>
    </location>
</feature>
<comment type="caution">
    <text evidence="10">The sequence shown here is derived from an EMBL/GenBank/DDBJ whole genome shotgun (WGS) entry which is preliminary data.</text>
</comment>
<evidence type="ECO:0000259" key="9">
    <source>
        <dbReference type="Pfam" id="PF18317"/>
    </source>
</evidence>
<dbReference type="SUPFAM" id="SSF51735">
    <property type="entry name" value="NAD(P)-binding Rossmann-fold domains"/>
    <property type="match status" value="1"/>
</dbReference>
<dbReference type="AlphaFoldDB" id="A0A9Q4GJT3"/>
<feature type="binding site" evidence="6">
    <location>
        <position position="215"/>
    </location>
    <ligand>
        <name>shikimate</name>
        <dbReference type="ChEBI" id="CHEBI:36208"/>
    </ligand>
</feature>
<dbReference type="HAMAP" id="MF_00222">
    <property type="entry name" value="Shikimate_DH_AroE"/>
    <property type="match status" value="1"/>
</dbReference>
<dbReference type="Pfam" id="PF18317">
    <property type="entry name" value="SDH_C"/>
    <property type="match status" value="1"/>
</dbReference>
<dbReference type="GO" id="GO:0009423">
    <property type="term" value="P:chorismate biosynthetic process"/>
    <property type="evidence" value="ECO:0007669"/>
    <property type="project" value="UniProtKB-UniRule"/>
</dbReference>
<dbReference type="Pfam" id="PF08501">
    <property type="entry name" value="Shikimate_dh_N"/>
    <property type="match status" value="1"/>
</dbReference>
<organism evidence="10 11">
    <name type="scientific">Halorutilus salinus</name>
    <dbReference type="NCBI Taxonomy" id="2487751"/>
    <lineage>
        <taxon>Archaea</taxon>
        <taxon>Methanobacteriati</taxon>
        <taxon>Methanobacteriota</taxon>
        <taxon>Stenosarchaea group</taxon>
        <taxon>Halobacteria</taxon>
        <taxon>Halorutilales</taxon>
        <taxon>Halorutilaceae</taxon>
        <taxon>Halorutilus</taxon>
    </lineage>
</organism>
<proteinExistence type="inferred from homology"/>
<evidence type="ECO:0000256" key="4">
    <source>
        <dbReference type="ARBA" id="ARBA00023002"/>
    </source>
</evidence>
<dbReference type="InterPro" id="IPR036291">
    <property type="entry name" value="NAD(P)-bd_dom_sf"/>
</dbReference>
<dbReference type="InterPro" id="IPR041121">
    <property type="entry name" value="SDH_C"/>
</dbReference>
<feature type="binding site" evidence="6">
    <location>
        <position position="78"/>
    </location>
    <ligand>
        <name>NADP(+)</name>
        <dbReference type="ChEBI" id="CHEBI:58349"/>
    </ligand>
</feature>
<evidence type="ECO:0000256" key="5">
    <source>
        <dbReference type="ARBA" id="ARBA00023141"/>
    </source>
</evidence>
<feature type="active site" description="Proton acceptor" evidence="6">
    <location>
        <position position="65"/>
    </location>
</feature>
<feature type="domain" description="Quinate/shikimate 5-dehydrogenase/glutamyl-tRNA reductase" evidence="7">
    <location>
        <begin position="113"/>
        <end position="189"/>
    </location>
</feature>
<keyword evidence="2 6" id="KW-0028">Amino-acid biosynthesis</keyword>
<dbReference type="GO" id="GO:0008652">
    <property type="term" value="P:amino acid biosynthetic process"/>
    <property type="evidence" value="ECO:0007669"/>
    <property type="project" value="UniProtKB-KW"/>
</dbReference>
<dbReference type="EC" id="1.1.1.25" evidence="1 6"/>
<reference evidence="10" key="1">
    <citation type="submission" date="2022-09" db="EMBL/GenBank/DDBJ databases">
        <title>Haloadaptaus new haloarchaeum isolated from saline soil.</title>
        <authorList>
            <person name="Duran-Viseras A."/>
            <person name="Sanchez-Porro C."/>
            <person name="Ventosa A."/>
        </authorList>
    </citation>
    <scope>NUCLEOTIDE SEQUENCE</scope>
    <source>
        <strain evidence="10">F3-133</strain>
    </source>
</reference>
<dbReference type="Pfam" id="PF01488">
    <property type="entry name" value="Shikimate_DH"/>
    <property type="match status" value="1"/>
</dbReference>
<keyword evidence="11" id="KW-1185">Reference proteome</keyword>
<feature type="binding site" evidence="6">
    <location>
        <position position="236"/>
    </location>
    <ligand>
        <name>NADP(+)</name>
        <dbReference type="ChEBI" id="CHEBI:58349"/>
    </ligand>
</feature>
<evidence type="ECO:0000259" key="8">
    <source>
        <dbReference type="Pfam" id="PF08501"/>
    </source>
</evidence>
<feature type="binding site" evidence="6">
    <location>
        <position position="87"/>
    </location>
    <ligand>
        <name>shikimate</name>
        <dbReference type="ChEBI" id="CHEBI:36208"/>
    </ligand>
</feature>
<dbReference type="SUPFAM" id="SSF53223">
    <property type="entry name" value="Aminoacid dehydrogenase-like, N-terminal domain"/>
    <property type="match status" value="1"/>
</dbReference>
<accession>A0A9Q4GJT3</accession>
<evidence type="ECO:0000259" key="7">
    <source>
        <dbReference type="Pfam" id="PF01488"/>
    </source>
</evidence>
<dbReference type="InterPro" id="IPR022893">
    <property type="entry name" value="Shikimate_DH_fam"/>
</dbReference>
<feature type="binding site" evidence="6">
    <location>
        <begin position="124"/>
        <end position="128"/>
    </location>
    <ligand>
        <name>NADP(+)</name>
        <dbReference type="ChEBI" id="CHEBI:58349"/>
    </ligand>
</feature>
<dbReference type="InterPro" id="IPR013708">
    <property type="entry name" value="Shikimate_DH-bd_N"/>
</dbReference>